<dbReference type="AlphaFoldDB" id="A0A0J1HJ81"/>
<protein>
    <submittedName>
        <fullName evidence="2">Uncharacterized protein</fullName>
    </submittedName>
</protein>
<dbReference type="Proteomes" id="UP000035909">
    <property type="component" value="Unassembled WGS sequence"/>
</dbReference>
<proteinExistence type="predicted"/>
<dbReference type="RefSeq" id="WP_047883575.1">
    <property type="nucleotide sequence ID" value="NZ_CP071325.1"/>
</dbReference>
<dbReference type="PATRIC" id="fig|320778.3.peg.537"/>
<name>A0A0J1HJ81_9GAMM</name>
<sequence>MTPDVCSLQACTRTAFGGYAKTTDHRASQKKAKAEIDAEAHAETVAEAFTKISETATSQGRSRRAGSASQYKQIGKIQGENRDGNSS</sequence>
<evidence type="ECO:0000256" key="1">
    <source>
        <dbReference type="SAM" id="MobiDB-lite"/>
    </source>
</evidence>
<accession>A0A0J1HJ81</accession>
<evidence type="ECO:0000313" key="3">
    <source>
        <dbReference type="Proteomes" id="UP000035909"/>
    </source>
</evidence>
<dbReference type="STRING" id="320778.ABT57_02500"/>
<keyword evidence="3" id="KW-1185">Reference proteome</keyword>
<dbReference type="EMBL" id="LDOU01000002">
    <property type="protein sequence ID" value="KLV11616.1"/>
    <property type="molecule type" value="Genomic_DNA"/>
</dbReference>
<feature type="region of interest" description="Disordered" evidence="1">
    <location>
        <begin position="54"/>
        <end position="87"/>
    </location>
</feature>
<organism evidence="2 3">
    <name type="scientific">Photobacterium ganghwense</name>
    <dbReference type="NCBI Taxonomy" id="320778"/>
    <lineage>
        <taxon>Bacteria</taxon>
        <taxon>Pseudomonadati</taxon>
        <taxon>Pseudomonadota</taxon>
        <taxon>Gammaproteobacteria</taxon>
        <taxon>Vibrionales</taxon>
        <taxon>Vibrionaceae</taxon>
        <taxon>Photobacterium</taxon>
    </lineage>
</organism>
<reference evidence="2 3" key="1">
    <citation type="submission" date="2015-05" db="EMBL/GenBank/DDBJ databases">
        <title>Photobacterium galathea sp. nov.</title>
        <authorList>
            <person name="Machado H."/>
            <person name="Gram L."/>
        </authorList>
    </citation>
    <scope>NUCLEOTIDE SEQUENCE [LARGE SCALE GENOMIC DNA]</scope>
    <source>
        <strain evidence="2 3">DSM 22954</strain>
    </source>
</reference>
<gene>
    <name evidence="2" type="ORF">ABT57_02500</name>
</gene>
<evidence type="ECO:0000313" key="2">
    <source>
        <dbReference type="EMBL" id="KLV11616.1"/>
    </source>
</evidence>
<comment type="caution">
    <text evidence="2">The sequence shown here is derived from an EMBL/GenBank/DDBJ whole genome shotgun (WGS) entry which is preliminary data.</text>
</comment>